<feature type="compositionally biased region" description="Basic and acidic residues" evidence="2">
    <location>
        <begin position="592"/>
        <end position="605"/>
    </location>
</feature>
<sequence length="838" mass="93378">MKEDEPHTQEVEPHTQEAWPHMQEVQLHIQEAQAHTEEVELQMQEAELHMQVVELHIQQDEPHLQKAEPHIQEVESYTQDVEPHTQEGELHTQEVELQMQEAELHTQEFEAHMQQDEPQMQEVELHMQDVEPQTQEVEPHTQEDEPYTQEDEPQMQEAEPHIQEAQAHMQEVEPQLQKVEPHIQEVESHLQEVEPYLQEAEPHTQEVELHMQEDESHTQEAELHMQELELEMQEVVPHTHEVEPHVQEVTSETFVANKDRASPKVLCSNEVDERGNDLESEMGQLEEGKTEEHGIEKEFEIPEAAADKVQPEMVSEGIEDLLTEILTRENEDTGKEKQTLMVFSAVSEMTLRRDEECVREDGSQASEEKNLGLEVRQLGEVAQEQLLEKEAAQTSGVKSDQVPFPDTSEDHSTEDTTQQSNDGKEGVGSADEEQFNHTGTEEMVDIIPLKNATDSFEDALLEWNEENEEFGGGEEQRWITFADEGPEGTVGSEGGKVDTLGFTTTLDFQEEPNHLSVDIDLGPDGLVDSKEPEDQISISRMESQPPGTHAIEDHSEDLEPNVGVRKASMSVSTEDRRAKSHDEESSNSSRSQADHGKDGRGDLPRSWDQGGEEGDEGCHHFTKELEDLELGVKETARDGCKTSGGNSELDEATDQEEIVLQALNGNDLGGDEAWLGDSSTGAEIVLTIAPGTGEEPDTRPQGPRDKTPGNSPTARGAKSSVVTFTAEEENRVISTHGGEAIEETSGGTGKDTEAGRACGNWGRSDLQEEPGEDKDNGKPGDDALTEQSSAFISRAIEDIEEEQENLQGVTADENLPSAMNGRAIDWFSPLPLGSDVRL</sequence>
<feature type="compositionally biased region" description="Basic and acidic residues" evidence="2">
    <location>
        <begin position="696"/>
        <end position="707"/>
    </location>
</feature>
<organism evidence="3">
    <name type="scientific">Callorhinchus milii</name>
    <name type="common">Ghost shark</name>
    <dbReference type="NCBI Taxonomy" id="7868"/>
    <lineage>
        <taxon>Eukaryota</taxon>
        <taxon>Metazoa</taxon>
        <taxon>Chordata</taxon>
        <taxon>Craniata</taxon>
        <taxon>Vertebrata</taxon>
        <taxon>Chondrichthyes</taxon>
        <taxon>Holocephali</taxon>
        <taxon>Chimaeriformes</taxon>
        <taxon>Callorhinchidae</taxon>
        <taxon>Callorhinchus</taxon>
    </lineage>
</organism>
<feature type="region of interest" description="Disordered" evidence="2">
    <location>
        <begin position="688"/>
        <end position="791"/>
    </location>
</feature>
<evidence type="ECO:0000256" key="2">
    <source>
        <dbReference type="SAM" id="MobiDB-lite"/>
    </source>
</evidence>
<feature type="compositionally biased region" description="Polar residues" evidence="2">
    <location>
        <begin position="536"/>
        <end position="546"/>
    </location>
</feature>
<dbReference type="Gene3D" id="1.20.1480.30">
    <property type="entry name" value="Designed four-helix bundle protein"/>
    <property type="match status" value="1"/>
</dbReference>
<proteinExistence type="evidence at transcript level"/>
<evidence type="ECO:0000256" key="1">
    <source>
        <dbReference type="SAM" id="Coils"/>
    </source>
</evidence>
<reference evidence="3" key="1">
    <citation type="journal article" date="2014" name="Nature">
        <title>Elephant shark genome provides unique insights into gnathostome evolution.</title>
        <authorList>
            <consortium name="International Elephant Shark Genome Sequencing Consortium"/>
            <person name="Venkatesh B."/>
            <person name="Lee A.P."/>
            <person name="Ravi V."/>
            <person name="Maurya A.K."/>
            <person name="Lian M.M."/>
            <person name="Swann J.B."/>
            <person name="Ohta Y."/>
            <person name="Flajnik M.F."/>
            <person name="Sutoh Y."/>
            <person name="Kasahara M."/>
            <person name="Hoon S."/>
            <person name="Gangu V."/>
            <person name="Roy S.W."/>
            <person name="Irimia M."/>
            <person name="Korzh V."/>
            <person name="Kondrychyn I."/>
            <person name="Lim Z.W."/>
            <person name="Tay B.H."/>
            <person name="Tohari S."/>
            <person name="Kong K.W."/>
            <person name="Ho S."/>
            <person name="Lorente-Galdos B."/>
            <person name="Quilez J."/>
            <person name="Marques-Bonet T."/>
            <person name="Raney B.J."/>
            <person name="Ingham P.W."/>
            <person name="Tay A."/>
            <person name="Hillier L.W."/>
            <person name="Minx P."/>
            <person name="Boehm T."/>
            <person name="Wilson R.K."/>
            <person name="Brenner S."/>
            <person name="Warren W.C."/>
        </authorList>
    </citation>
    <scope>NUCLEOTIDE SEQUENCE</scope>
    <source>
        <tissue evidence="3">Brain</tissue>
    </source>
</reference>
<feature type="coiled-coil region" evidence="1">
    <location>
        <begin position="22"/>
        <end position="49"/>
    </location>
</feature>
<feature type="compositionally biased region" description="Acidic residues" evidence="2">
    <location>
        <begin position="144"/>
        <end position="154"/>
    </location>
</feature>
<name>V9KEQ6_CALMI</name>
<feature type="region of interest" description="Disordered" evidence="2">
    <location>
        <begin position="389"/>
        <end position="438"/>
    </location>
</feature>
<feature type="compositionally biased region" description="Basic and acidic residues" evidence="2">
    <location>
        <begin position="573"/>
        <end position="584"/>
    </location>
</feature>
<evidence type="ECO:0000313" key="3">
    <source>
        <dbReference type="EMBL" id="AFO96789.1"/>
    </source>
</evidence>
<accession>V9KEQ6</accession>
<dbReference type="AlphaFoldDB" id="V9KEQ6"/>
<protein>
    <submittedName>
        <fullName evidence="3">Uncharacterized protein</fullName>
    </submittedName>
</protein>
<dbReference type="EMBL" id="JW864272">
    <property type="protein sequence ID" value="AFO96789.1"/>
    <property type="molecule type" value="mRNA"/>
</dbReference>
<feature type="region of interest" description="Disordered" evidence="2">
    <location>
        <begin position="131"/>
        <end position="159"/>
    </location>
</feature>
<feature type="region of interest" description="Disordered" evidence="2">
    <location>
        <begin position="513"/>
        <end position="623"/>
    </location>
</feature>
<keyword evidence="1" id="KW-0175">Coiled coil</keyword>
<dbReference type="SUPFAM" id="SSF57997">
    <property type="entry name" value="Tropomyosin"/>
    <property type="match status" value="2"/>
</dbReference>